<evidence type="ECO:0000313" key="1">
    <source>
        <dbReference type="EMBL" id="KAG8641211.1"/>
    </source>
</evidence>
<protein>
    <submittedName>
        <fullName evidence="1">Uncharacterized protein</fullName>
    </submittedName>
</protein>
<evidence type="ECO:0000313" key="2">
    <source>
        <dbReference type="Proteomes" id="UP000091857"/>
    </source>
</evidence>
<gene>
    <name evidence="1" type="ORF">MANES_13G122001v8</name>
</gene>
<accession>A0ACB7GMN2</accession>
<dbReference type="EMBL" id="CM004399">
    <property type="protein sequence ID" value="KAG8641211.1"/>
    <property type="molecule type" value="Genomic_DNA"/>
</dbReference>
<comment type="caution">
    <text evidence="1">The sequence shown here is derived from an EMBL/GenBank/DDBJ whole genome shotgun (WGS) entry which is preliminary data.</text>
</comment>
<keyword evidence="2" id="KW-1185">Reference proteome</keyword>
<dbReference type="Proteomes" id="UP000091857">
    <property type="component" value="Chromosome 13"/>
</dbReference>
<name>A0ACB7GMN2_MANES</name>
<proteinExistence type="predicted"/>
<reference evidence="2" key="1">
    <citation type="journal article" date="2016" name="Nat. Biotechnol.">
        <title>Sequencing wild and cultivated cassava and related species reveals extensive interspecific hybridization and genetic diversity.</title>
        <authorList>
            <person name="Bredeson J.V."/>
            <person name="Lyons J.B."/>
            <person name="Prochnik S.E."/>
            <person name="Wu G.A."/>
            <person name="Ha C.M."/>
            <person name="Edsinger-Gonzales E."/>
            <person name="Grimwood J."/>
            <person name="Schmutz J."/>
            <person name="Rabbi I.Y."/>
            <person name="Egesi C."/>
            <person name="Nauluvula P."/>
            <person name="Lebot V."/>
            <person name="Ndunguru J."/>
            <person name="Mkamilo G."/>
            <person name="Bart R.S."/>
            <person name="Setter T.L."/>
            <person name="Gleadow R.M."/>
            <person name="Kulakow P."/>
            <person name="Ferguson M.E."/>
            <person name="Rounsley S."/>
            <person name="Rokhsar D.S."/>
        </authorList>
    </citation>
    <scope>NUCLEOTIDE SEQUENCE [LARGE SCALE GENOMIC DNA]</scope>
    <source>
        <strain evidence="2">cv. AM560-2</strain>
    </source>
</reference>
<sequence length="161" mass="18337">MAACHLRSNSLPSTSHPLTVSIEKQIYKLKASHSPSIAHKLSGIKNLFECVDDLLQLPHAQQTLSHEMQRQCVENALNGSLELLELCDSTRDFVSQMKECVQELELSLRRRKGRDSGLTGEVDAYMVSRKRLNKAICKYLKDLKKRRGIAQQQFWIVTLIC</sequence>
<organism evidence="1 2">
    <name type="scientific">Manihot esculenta</name>
    <name type="common">Cassava</name>
    <name type="synonym">Jatropha manihot</name>
    <dbReference type="NCBI Taxonomy" id="3983"/>
    <lineage>
        <taxon>Eukaryota</taxon>
        <taxon>Viridiplantae</taxon>
        <taxon>Streptophyta</taxon>
        <taxon>Embryophyta</taxon>
        <taxon>Tracheophyta</taxon>
        <taxon>Spermatophyta</taxon>
        <taxon>Magnoliopsida</taxon>
        <taxon>eudicotyledons</taxon>
        <taxon>Gunneridae</taxon>
        <taxon>Pentapetalae</taxon>
        <taxon>rosids</taxon>
        <taxon>fabids</taxon>
        <taxon>Malpighiales</taxon>
        <taxon>Euphorbiaceae</taxon>
        <taxon>Crotonoideae</taxon>
        <taxon>Manihoteae</taxon>
        <taxon>Manihot</taxon>
    </lineage>
</organism>